<dbReference type="Proteomes" id="UP000255192">
    <property type="component" value="Unassembled WGS sequence"/>
</dbReference>
<evidence type="ECO:0000313" key="2">
    <source>
        <dbReference type="Proteomes" id="UP000255192"/>
    </source>
</evidence>
<protein>
    <submittedName>
        <fullName evidence="1">Uncharacterized protein</fullName>
    </submittedName>
</protein>
<dbReference type="EMBL" id="UGMD01000002">
    <property type="protein sequence ID" value="STU79506.1"/>
    <property type="molecule type" value="Genomic_DNA"/>
</dbReference>
<reference evidence="1 2" key="1">
    <citation type="submission" date="2018-06" db="EMBL/GenBank/DDBJ databases">
        <authorList>
            <consortium name="Pathogen Informatics"/>
            <person name="Doyle S."/>
        </authorList>
    </citation>
    <scope>NUCLEOTIDE SEQUENCE [LARGE SCALE GENOMIC DNA]</scope>
    <source>
        <strain evidence="1 2">NCTC204</strain>
    </source>
</reference>
<proteinExistence type="predicted"/>
<name>A0A377ZPC3_KLEPN</name>
<evidence type="ECO:0000313" key="1">
    <source>
        <dbReference type="EMBL" id="STU79506.1"/>
    </source>
</evidence>
<accession>A0A377ZPC3</accession>
<dbReference type="AlphaFoldDB" id="A0A377ZPC3"/>
<sequence length="135" mass="15016">MIVWVQVLVFAFLVAHQLKANVRQDFVGVHVYGGTGPALEDIDRELVHAFAVIQDFVTGGNNRICRAFGNGLQLLVRQRGGFLNHDHAAHEFWYVADFAVANVEVFNRSQSMNAVVSVRGNFPGAQQIFFDTNVV</sequence>
<gene>
    <name evidence="1" type="ORF">NCTC204_01363</name>
</gene>
<organism evidence="1 2">
    <name type="scientific">Klebsiella pneumoniae</name>
    <dbReference type="NCBI Taxonomy" id="573"/>
    <lineage>
        <taxon>Bacteria</taxon>
        <taxon>Pseudomonadati</taxon>
        <taxon>Pseudomonadota</taxon>
        <taxon>Gammaproteobacteria</taxon>
        <taxon>Enterobacterales</taxon>
        <taxon>Enterobacteriaceae</taxon>
        <taxon>Klebsiella/Raoultella group</taxon>
        <taxon>Klebsiella</taxon>
        <taxon>Klebsiella pneumoniae complex</taxon>
    </lineage>
</organism>